<evidence type="ECO:0000256" key="8">
    <source>
        <dbReference type="ARBA" id="ARBA00022620"/>
    </source>
</evidence>
<dbReference type="InterPro" id="IPR008996">
    <property type="entry name" value="IL1/FGF"/>
</dbReference>
<dbReference type="GO" id="GO:0006955">
    <property type="term" value="P:immune response"/>
    <property type="evidence" value="ECO:0007669"/>
    <property type="project" value="InterPro"/>
</dbReference>
<evidence type="ECO:0000256" key="3">
    <source>
        <dbReference type="ARBA" id="ARBA00004550"/>
    </source>
</evidence>
<dbReference type="PANTHER" id="PTHR10078">
    <property type="entry name" value="INTERLEUKIN-1 FAMILY MEMBER"/>
    <property type="match status" value="1"/>
</dbReference>
<dbReference type="PROSITE" id="PS00253">
    <property type="entry name" value="INTERLEUKIN_1"/>
    <property type="match status" value="1"/>
</dbReference>
<dbReference type="PRINTS" id="PR01357">
    <property type="entry name" value="INTRLEUKN1AB"/>
</dbReference>
<dbReference type="GO" id="GO:0071222">
    <property type="term" value="P:cellular response to lipopolysaccharide"/>
    <property type="evidence" value="ECO:0007669"/>
    <property type="project" value="TreeGrafter"/>
</dbReference>
<gene>
    <name evidence="13" type="primary">IL-1b3</name>
    <name evidence="15" type="synonym">LOC106562915</name>
</gene>
<evidence type="ECO:0000256" key="4">
    <source>
        <dbReference type="ARBA" id="ARBA00010448"/>
    </source>
</evidence>
<dbReference type="OrthoDB" id="9449069at2759"/>
<organism evidence="13">
    <name type="scientific">Salmo salar</name>
    <name type="common">Atlantic salmon</name>
    <dbReference type="NCBI Taxonomy" id="8030"/>
    <lineage>
        <taxon>Eukaryota</taxon>
        <taxon>Metazoa</taxon>
        <taxon>Chordata</taxon>
        <taxon>Craniata</taxon>
        <taxon>Vertebrata</taxon>
        <taxon>Euteleostomi</taxon>
        <taxon>Actinopterygii</taxon>
        <taxon>Neopterygii</taxon>
        <taxon>Teleostei</taxon>
        <taxon>Protacanthopterygii</taxon>
        <taxon>Salmoniformes</taxon>
        <taxon>Salmonidae</taxon>
        <taxon>Salmoninae</taxon>
        <taxon>Salmo</taxon>
    </lineage>
</organism>
<dbReference type="PANTHER" id="PTHR10078:SF30">
    <property type="entry name" value="INTERLEUKIN-1 BETA"/>
    <property type="match status" value="1"/>
</dbReference>
<evidence type="ECO:0000313" key="13">
    <source>
        <dbReference type="EMBL" id="CCH63760.1"/>
    </source>
</evidence>
<dbReference type="GO" id="GO:0010628">
    <property type="term" value="P:positive regulation of gene expression"/>
    <property type="evidence" value="ECO:0007669"/>
    <property type="project" value="TreeGrafter"/>
</dbReference>
<dbReference type="GO" id="GO:0005764">
    <property type="term" value="C:lysosome"/>
    <property type="evidence" value="ECO:0007669"/>
    <property type="project" value="UniProtKB-SubCell"/>
</dbReference>
<dbReference type="SMART" id="SM00125">
    <property type="entry name" value="IL1"/>
    <property type="match status" value="1"/>
</dbReference>
<dbReference type="PaxDb" id="8030-ENSSSAP00000068003"/>
<dbReference type="GO" id="GO:0042119">
    <property type="term" value="P:neutrophil activation"/>
    <property type="evidence" value="ECO:0007669"/>
    <property type="project" value="TreeGrafter"/>
</dbReference>
<keyword evidence="7 12" id="KW-0964">Secreted</keyword>
<evidence type="ECO:0000256" key="6">
    <source>
        <dbReference type="ARBA" id="ARBA00022514"/>
    </source>
</evidence>
<dbReference type="Proteomes" id="UP001652741">
    <property type="component" value="Chromosome ssa11"/>
</dbReference>
<dbReference type="GO" id="GO:1901222">
    <property type="term" value="P:regulation of non-canonical NF-kappaB signal transduction"/>
    <property type="evidence" value="ECO:0007669"/>
    <property type="project" value="TreeGrafter"/>
</dbReference>
<protein>
    <recommendedName>
        <fullName evidence="12">Interleukin-1</fullName>
    </recommendedName>
</protein>
<dbReference type="GO" id="GO:0005149">
    <property type="term" value="F:interleukin-1 receptor binding"/>
    <property type="evidence" value="ECO:0007669"/>
    <property type="project" value="UniProtKB-UniRule"/>
</dbReference>
<dbReference type="GeneID" id="106562915"/>
<evidence type="ECO:0000256" key="9">
    <source>
        <dbReference type="ARBA" id="ARBA00023198"/>
    </source>
</evidence>
<proteinExistence type="evidence at transcript level"/>
<evidence type="ECO:0000313" key="14">
    <source>
        <dbReference type="Proteomes" id="UP001652741"/>
    </source>
</evidence>
<evidence type="ECO:0000256" key="7">
    <source>
        <dbReference type="ARBA" id="ARBA00022525"/>
    </source>
</evidence>
<dbReference type="GO" id="GO:0005829">
    <property type="term" value="C:cytosol"/>
    <property type="evidence" value="ECO:0007669"/>
    <property type="project" value="UniProtKB-SubCell"/>
</dbReference>
<dbReference type="GO" id="GO:0051781">
    <property type="term" value="P:positive regulation of cell division"/>
    <property type="evidence" value="ECO:0007669"/>
    <property type="project" value="UniProtKB-KW"/>
</dbReference>
<dbReference type="InterPro" id="IPR020877">
    <property type="entry name" value="IL-1_CS"/>
</dbReference>
<keyword evidence="9" id="KW-0395">Inflammatory response</keyword>
<reference evidence="15" key="2">
    <citation type="submission" date="2025-04" db="UniProtKB">
        <authorList>
            <consortium name="RefSeq"/>
        </authorList>
    </citation>
    <scope>IDENTIFICATION</scope>
    <source>
        <tissue evidence="15">Muscle</tissue>
    </source>
</reference>
<dbReference type="EMBL" id="HE817773">
    <property type="protein sequence ID" value="CCH63760.1"/>
    <property type="molecule type" value="mRNA"/>
</dbReference>
<dbReference type="STRING" id="8030.ENSSSAP00000068003"/>
<dbReference type="KEGG" id="sasa:106562915"/>
<sequence length="275" mass="31024">MDFDLADALPSSCSSMEFETKYHLPDAKSGPEMERCGLHAGLSLDLEVILQHRGGMRQVAHLVIALHRMKNPFQKSDSTHTSMDMECTDEQFCSIIMDNLVEECVMVPMQEPMGAGTFEQIGSPEQYSLCDHHQKSLVYCHRTMELKAVTIQGGNNRRARFNLSKYSNASTTTTNQALPVVLGIDKWKLSCSKQTDSATPVVQLECCEDQLTTIRAHEKTVRFLFYKNTTGFSLTTFESAMYPGWFISTSPEPSQPIEMCQKQDARKLINFMVKN</sequence>
<dbReference type="PRINTS" id="PR00264">
    <property type="entry name" value="INTERLEUKIN1"/>
</dbReference>
<comment type="subcellular location">
    <subcellularLocation>
        <location evidence="2">Cytoplasm</location>
        <location evidence="2">Cytosol</location>
    </subcellularLocation>
    <subcellularLocation>
        <location evidence="1">Lysosome</location>
    </subcellularLocation>
    <subcellularLocation>
        <location evidence="3">Secreted</location>
        <location evidence="3">Extracellular exosome</location>
    </subcellularLocation>
</comment>
<evidence type="ECO:0000256" key="5">
    <source>
        <dbReference type="ARBA" id="ARBA00022490"/>
    </source>
</evidence>
<dbReference type="GO" id="GO:0001660">
    <property type="term" value="P:fever generation"/>
    <property type="evidence" value="ECO:0007669"/>
    <property type="project" value="UniProtKB-KW"/>
</dbReference>
<dbReference type="GO" id="GO:0048246">
    <property type="term" value="P:macrophage chemotaxis"/>
    <property type="evidence" value="ECO:0007669"/>
    <property type="project" value="TreeGrafter"/>
</dbReference>
<evidence type="ECO:0000256" key="2">
    <source>
        <dbReference type="ARBA" id="ARBA00004514"/>
    </source>
</evidence>
<dbReference type="SUPFAM" id="SSF50353">
    <property type="entry name" value="Cytokine"/>
    <property type="match status" value="1"/>
</dbReference>
<accession>R4Y366</accession>
<name>R4Y366_SALSA</name>
<dbReference type="OMA" id="KYRGWFI"/>
<dbReference type="RefSeq" id="XP_013983483.1">
    <property type="nucleotide sequence ID" value="XM_014128008.1"/>
</dbReference>
<evidence type="ECO:0000256" key="11">
    <source>
        <dbReference type="ARBA" id="ARBA00023246"/>
    </source>
</evidence>
<keyword evidence="11" id="KW-0497">Mitogen</keyword>
<keyword evidence="14" id="KW-1185">Reference proteome</keyword>
<keyword evidence="10" id="KW-0458">Lysosome</keyword>
<dbReference type="GO" id="GO:0005615">
    <property type="term" value="C:extracellular space"/>
    <property type="evidence" value="ECO:0007669"/>
    <property type="project" value="UniProtKB-KW"/>
</dbReference>
<reference evidence="13" key="1">
    <citation type="journal article" date="2012" name="Dev. Comp. Immunol.">
        <title>Cloning of the IL-1?3 gene and IL-1?4 pseudogene in salmonids uncovers a second type of IL-1? gene in teleost fish.</title>
        <authorList>
            <person name="Husain M."/>
            <person name="Bird S."/>
            <person name="van Zwieten R."/>
            <person name="Secombes C.J."/>
            <person name="Wang T."/>
        </authorList>
    </citation>
    <scope>NUCLEOTIDE SEQUENCE</scope>
    <source>
        <tissue evidence="13">Intestine</tissue>
    </source>
</reference>
<dbReference type="GO" id="GO:0005125">
    <property type="term" value="F:cytokine activity"/>
    <property type="evidence" value="ECO:0007669"/>
    <property type="project" value="UniProtKB-UniRule"/>
</dbReference>
<keyword evidence="6" id="KW-0202">Cytokine</keyword>
<evidence type="ECO:0000256" key="12">
    <source>
        <dbReference type="RuleBase" id="RU003753"/>
    </source>
</evidence>
<evidence type="ECO:0000256" key="1">
    <source>
        <dbReference type="ARBA" id="ARBA00004371"/>
    </source>
</evidence>
<dbReference type="Gene3D" id="2.80.10.50">
    <property type="match status" value="1"/>
</dbReference>
<evidence type="ECO:0000313" key="15">
    <source>
        <dbReference type="RefSeq" id="XP_013983483.1"/>
    </source>
</evidence>
<dbReference type="InterPro" id="IPR000975">
    <property type="entry name" value="IL-1_fam"/>
</dbReference>
<comment type="similarity">
    <text evidence="4 12">Belongs to the IL-1 family.</text>
</comment>
<dbReference type="Pfam" id="PF00340">
    <property type="entry name" value="IL1"/>
    <property type="match status" value="1"/>
</dbReference>
<keyword evidence="8" id="KW-0666">Pyrogen</keyword>
<dbReference type="AlphaFoldDB" id="R4Y366"/>
<evidence type="ECO:0000256" key="10">
    <source>
        <dbReference type="ARBA" id="ARBA00023228"/>
    </source>
</evidence>
<dbReference type="GO" id="GO:0019221">
    <property type="term" value="P:cytokine-mediated signaling pathway"/>
    <property type="evidence" value="ECO:0007669"/>
    <property type="project" value="TreeGrafter"/>
</dbReference>
<keyword evidence="5" id="KW-0963">Cytoplasm</keyword>
<dbReference type="Bgee" id="ENSSSAG00000060993">
    <property type="expression patterns" value="Expressed in ovary and 13 other cell types or tissues"/>
</dbReference>